<evidence type="ECO:0000256" key="5">
    <source>
        <dbReference type="SAM" id="Phobius"/>
    </source>
</evidence>
<keyword evidence="5" id="KW-1133">Transmembrane helix</keyword>
<feature type="transmembrane region" description="Helical" evidence="5">
    <location>
        <begin position="275"/>
        <end position="293"/>
    </location>
</feature>
<dbReference type="GO" id="GO:0005789">
    <property type="term" value="C:endoplasmic reticulum membrane"/>
    <property type="evidence" value="ECO:0007669"/>
    <property type="project" value="UniProtKB-SubCell"/>
</dbReference>
<dbReference type="AlphaFoldDB" id="A0A642UU61"/>
<proteinExistence type="inferred from homology"/>
<keyword evidence="3" id="KW-0256">Endoplasmic reticulum</keyword>
<feature type="compositionally biased region" description="Basic and acidic residues" evidence="4">
    <location>
        <begin position="142"/>
        <end position="151"/>
    </location>
</feature>
<accession>A0A642UU61</accession>
<evidence type="ECO:0000259" key="6">
    <source>
        <dbReference type="PROSITE" id="PS50222"/>
    </source>
</evidence>
<name>A0A642UU61_9ASCO</name>
<feature type="compositionally biased region" description="Polar residues" evidence="4">
    <location>
        <begin position="92"/>
        <end position="104"/>
    </location>
</feature>
<comment type="subcellular location">
    <subcellularLocation>
        <location evidence="1">Endomembrane system</location>
        <topology evidence="1">Multi-pass membrane protein</topology>
    </subcellularLocation>
    <subcellularLocation>
        <location evidence="3">Endoplasmic reticulum membrane</location>
    </subcellularLocation>
</comment>
<dbReference type="EMBL" id="SWFS01000418">
    <property type="protein sequence ID" value="KAA8905315.1"/>
    <property type="molecule type" value="Genomic_DNA"/>
</dbReference>
<feature type="region of interest" description="Disordered" evidence="4">
    <location>
        <begin position="785"/>
        <end position="809"/>
    </location>
</feature>
<feature type="compositionally biased region" description="Low complexity" evidence="4">
    <location>
        <begin position="73"/>
        <end position="84"/>
    </location>
</feature>
<keyword evidence="8" id="KW-1185">Reference proteome</keyword>
<evidence type="ECO:0000313" key="8">
    <source>
        <dbReference type="Proteomes" id="UP000761534"/>
    </source>
</evidence>
<dbReference type="PANTHER" id="PTHR31323">
    <property type="entry name" value="MECHANOSENSITIVE ION CHANNEL PROTEIN MSY2"/>
    <property type="match status" value="1"/>
</dbReference>
<dbReference type="PROSITE" id="PS00018">
    <property type="entry name" value="EF_HAND_1"/>
    <property type="match status" value="1"/>
</dbReference>
<feature type="transmembrane region" description="Helical" evidence="5">
    <location>
        <begin position="544"/>
        <end position="564"/>
    </location>
</feature>
<sequence>MSSNDTRGGEGSIPLESMDSSTRAYQQQQYDQNAYGNSRNYGYDQNLSPVSPSELENQNQRSQQNDGSRTKSLRSFLSGRSFRSGGRRSHESNNNNDANSPPQSEHQEEKNGSYQEESRLLPTVDEEEEEEELPDLSEVVEDFEHGPEAEKRRGHAGLARGQKKKKSENKIIKRLRSLYTDFMSKTLLTRSFVYWLPLALILFIPLAVGAWGNHEASLGKTRIMWIFIWLEVVWGSLWVCRFVAHIAPHVYEFLVGIISPSWRKYSTIFKAMEKALTLVLWALVSMITFMPIMTQNPHASPTDAGTQNWQKVIQNILVALLISSLVYFAERLLIHFISVSFHKTRFAKRIKNNKLAVRVLSQMLAASYLVFPKFCEEFEQEDLQLESGPLLNKGKSIPIGFAQKIADQKNVQKAVGALNKVVGGAANMIGNVSRDITGNNTGNNSSYNIVVESLGNKGLTEVLARRIWMSLVLEDADELKAADLVDVLGEQYRADAETVFEVLDADGNGNLTLEEMVSSTKEIARERKAIYKSLRDVDSAIGKLHSVLLFFVLIIMIIIFIGMLAPSVSAVLATLGTSILGLSFIFSPTAQEILGSCVFLFVKHPLDVGDMVEIVIPHSAAPTQCIVVEVSLLYTVFRVNATGLLIQHSNAMLNTFWIGNVSRAGPQSTSFTLTLGLPETSYEDLEKFRHALDEFLEAYPRDYFTNPYVQAIDYPDLDRISLCINVTFKSNQEDAILYGVRRNRLISFLAQCVNEIPLHVPRRTENYTDPTVPMVISRVEQDQIPWGKKDPEDTDPFAPFIKHNPARRNPMGFRKAVEYNPEEEVDEKKEWSQIPGHDQQQAQVISPDTPLDSAKNEKLKVDTGVTSAVDINRFNSIASGASSRVSRHRTVTGRRQRRSPTEAQAPPDAIETRLGEPLTKKKTNESSDSGQEQLHRGTGSG</sequence>
<gene>
    <name evidence="7" type="ORF">TRICI_005311</name>
</gene>
<evidence type="ECO:0000256" key="1">
    <source>
        <dbReference type="ARBA" id="ARBA00004127"/>
    </source>
</evidence>
<dbReference type="OrthoDB" id="544685at2759"/>
<comment type="similarity">
    <text evidence="2 3">Belongs to the MscS (TC 1.A.23) family.</text>
</comment>
<feature type="transmembrane region" description="Helical" evidence="5">
    <location>
        <begin position="313"/>
        <end position="334"/>
    </location>
</feature>
<feature type="compositionally biased region" description="Basic and acidic residues" evidence="4">
    <location>
        <begin position="105"/>
        <end position="119"/>
    </location>
</feature>
<keyword evidence="3 5" id="KW-0472">Membrane</keyword>
<feature type="compositionally biased region" description="Acidic residues" evidence="4">
    <location>
        <begin position="124"/>
        <end position="141"/>
    </location>
</feature>
<dbReference type="PIRSF" id="PIRSF017209">
    <property type="entry name" value="Memb_At2g17000_prd"/>
    <property type="match status" value="1"/>
</dbReference>
<feature type="compositionally biased region" description="Polar residues" evidence="4">
    <location>
        <begin position="34"/>
        <end position="67"/>
    </location>
</feature>
<dbReference type="VEuPathDB" id="FungiDB:TRICI_005311"/>
<dbReference type="GO" id="GO:0005509">
    <property type="term" value="F:calcium ion binding"/>
    <property type="evidence" value="ECO:0007669"/>
    <property type="project" value="InterPro"/>
</dbReference>
<feature type="transmembrane region" description="Helical" evidence="5">
    <location>
        <begin position="223"/>
        <end position="244"/>
    </location>
</feature>
<dbReference type="InterPro" id="IPR002048">
    <property type="entry name" value="EF_hand_dom"/>
</dbReference>
<evidence type="ECO:0000256" key="3">
    <source>
        <dbReference type="PIRNR" id="PIRNR017209"/>
    </source>
</evidence>
<feature type="transmembrane region" description="Helical" evidence="5">
    <location>
        <begin position="192"/>
        <end position="211"/>
    </location>
</feature>
<dbReference type="PROSITE" id="PS50222">
    <property type="entry name" value="EF_HAND_2"/>
    <property type="match status" value="1"/>
</dbReference>
<dbReference type="InterPro" id="IPR016688">
    <property type="entry name" value="MscS-like_plants/fungi"/>
</dbReference>
<comment type="caution">
    <text evidence="7">The sequence shown here is derived from an EMBL/GenBank/DDBJ whole genome shotgun (WGS) entry which is preliminary data.</text>
</comment>
<feature type="region of interest" description="Disordered" evidence="4">
    <location>
        <begin position="1"/>
        <end position="165"/>
    </location>
</feature>
<feature type="compositionally biased region" description="Basic and acidic residues" evidence="4">
    <location>
        <begin position="910"/>
        <end position="925"/>
    </location>
</feature>
<organism evidence="7 8">
    <name type="scientific">Trichomonascus ciferrii</name>
    <dbReference type="NCBI Taxonomy" id="44093"/>
    <lineage>
        <taxon>Eukaryota</taxon>
        <taxon>Fungi</taxon>
        <taxon>Dikarya</taxon>
        <taxon>Ascomycota</taxon>
        <taxon>Saccharomycotina</taxon>
        <taxon>Dipodascomycetes</taxon>
        <taxon>Dipodascales</taxon>
        <taxon>Trichomonascaceae</taxon>
        <taxon>Trichomonascus</taxon>
        <taxon>Trichomonascus ciferrii complex</taxon>
    </lineage>
</organism>
<feature type="region of interest" description="Disordered" evidence="4">
    <location>
        <begin position="824"/>
        <end position="855"/>
    </location>
</feature>
<dbReference type="Pfam" id="PF25886">
    <property type="entry name" value="Msy1"/>
    <property type="match status" value="1"/>
</dbReference>
<feature type="compositionally biased region" description="Basic residues" evidence="4">
    <location>
        <begin position="885"/>
        <end position="898"/>
    </location>
</feature>
<dbReference type="GO" id="GO:0005262">
    <property type="term" value="F:calcium channel activity"/>
    <property type="evidence" value="ECO:0007669"/>
    <property type="project" value="TreeGrafter"/>
</dbReference>
<dbReference type="InterPro" id="IPR018247">
    <property type="entry name" value="EF_Hand_1_Ca_BS"/>
</dbReference>
<keyword evidence="5" id="KW-0812">Transmembrane</keyword>
<dbReference type="GO" id="GO:0006874">
    <property type="term" value="P:intracellular calcium ion homeostasis"/>
    <property type="evidence" value="ECO:0007669"/>
    <property type="project" value="TreeGrafter"/>
</dbReference>
<reference evidence="7" key="1">
    <citation type="journal article" date="2019" name="G3 (Bethesda)">
        <title>Genome Assemblies of Two Rare Opportunistic Yeast Pathogens: Diutina rugosa (syn. Candida rugosa) and Trichomonascus ciferrii (syn. Candida ciferrii).</title>
        <authorList>
            <person name="Mixao V."/>
            <person name="Saus E."/>
            <person name="Hansen A.P."/>
            <person name="Lass-Florl C."/>
            <person name="Gabaldon T."/>
        </authorList>
    </citation>
    <scope>NUCLEOTIDE SEQUENCE</scope>
    <source>
        <strain evidence="7">CBS 4856</strain>
    </source>
</reference>
<evidence type="ECO:0000256" key="2">
    <source>
        <dbReference type="ARBA" id="ARBA00008017"/>
    </source>
</evidence>
<feature type="region of interest" description="Disordered" evidence="4">
    <location>
        <begin position="880"/>
        <end position="941"/>
    </location>
</feature>
<evidence type="ECO:0000313" key="7">
    <source>
        <dbReference type="EMBL" id="KAA8905315.1"/>
    </source>
</evidence>
<dbReference type="PANTHER" id="PTHR31323:SF14">
    <property type="entry name" value="MECHANOSENSITIVE ION CHANNEL PROTEIN MSY2"/>
    <property type="match status" value="1"/>
</dbReference>
<feature type="domain" description="EF-hand" evidence="6">
    <location>
        <begin position="491"/>
        <end position="526"/>
    </location>
</feature>
<evidence type="ECO:0000256" key="4">
    <source>
        <dbReference type="SAM" id="MobiDB-lite"/>
    </source>
</evidence>
<dbReference type="Proteomes" id="UP000761534">
    <property type="component" value="Unassembled WGS sequence"/>
</dbReference>
<protein>
    <recommendedName>
        <fullName evidence="3">Mechanosensitive ion channel protein</fullName>
    </recommendedName>
</protein>
<dbReference type="InterPro" id="IPR058650">
    <property type="entry name" value="Msy1/2-like"/>
</dbReference>